<reference evidence="2" key="2">
    <citation type="submission" date="2020-11" db="EMBL/GenBank/DDBJ databases">
        <authorList>
            <person name="McCartney M.A."/>
            <person name="Auch B."/>
            <person name="Kono T."/>
            <person name="Mallez S."/>
            <person name="Becker A."/>
            <person name="Gohl D.M."/>
            <person name="Silverstein K.A.T."/>
            <person name="Koren S."/>
            <person name="Bechman K.B."/>
            <person name="Herman A."/>
            <person name="Abrahante J.E."/>
            <person name="Garbe J."/>
        </authorList>
    </citation>
    <scope>NUCLEOTIDE SEQUENCE</scope>
    <source>
        <strain evidence="2">Duluth1</strain>
        <tissue evidence="2">Whole animal</tissue>
    </source>
</reference>
<evidence type="ECO:0000313" key="2">
    <source>
        <dbReference type="EMBL" id="KAH3727327.1"/>
    </source>
</evidence>
<dbReference type="Proteomes" id="UP000828390">
    <property type="component" value="Unassembled WGS sequence"/>
</dbReference>
<organism evidence="2 3">
    <name type="scientific">Dreissena polymorpha</name>
    <name type="common">Zebra mussel</name>
    <name type="synonym">Mytilus polymorpha</name>
    <dbReference type="NCBI Taxonomy" id="45954"/>
    <lineage>
        <taxon>Eukaryota</taxon>
        <taxon>Metazoa</taxon>
        <taxon>Spiralia</taxon>
        <taxon>Lophotrochozoa</taxon>
        <taxon>Mollusca</taxon>
        <taxon>Bivalvia</taxon>
        <taxon>Autobranchia</taxon>
        <taxon>Heteroconchia</taxon>
        <taxon>Euheterodonta</taxon>
        <taxon>Imparidentia</taxon>
        <taxon>Neoheterodontei</taxon>
        <taxon>Myida</taxon>
        <taxon>Dreissenoidea</taxon>
        <taxon>Dreissenidae</taxon>
        <taxon>Dreissena</taxon>
    </lineage>
</organism>
<sequence length="82" mass="9088">MTSVHAGHQATRPPVQAQTTEGYPDEYQSVLARVENSRKINTKCANFKMTECDNFGNPTKDGNCNSCAKHGRLVSDLKCMVR</sequence>
<feature type="region of interest" description="Disordered" evidence="1">
    <location>
        <begin position="1"/>
        <end position="23"/>
    </location>
</feature>
<protein>
    <submittedName>
        <fullName evidence="2">Uncharacterized protein</fullName>
    </submittedName>
</protein>
<proteinExistence type="predicted"/>
<gene>
    <name evidence="2" type="ORF">DPMN_053259</name>
</gene>
<comment type="caution">
    <text evidence="2">The sequence shown here is derived from an EMBL/GenBank/DDBJ whole genome shotgun (WGS) entry which is preliminary data.</text>
</comment>
<reference evidence="2" key="1">
    <citation type="journal article" date="2019" name="bioRxiv">
        <title>The Genome of the Zebra Mussel, Dreissena polymorpha: A Resource for Invasive Species Research.</title>
        <authorList>
            <person name="McCartney M.A."/>
            <person name="Auch B."/>
            <person name="Kono T."/>
            <person name="Mallez S."/>
            <person name="Zhang Y."/>
            <person name="Obille A."/>
            <person name="Becker A."/>
            <person name="Abrahante J.E."/>
            <person name="Garbe J."/>
            <person name="Badalamenti J.P."/>
            <person name="Herman A."/>
            <person name="Mangelson H."/>
            <person name="Liachko I."/>
            <person name="Sullivan S."/>
            <person name="Sone E.D."/>
            <person name="Koren S."/>
            <person name="Silverstein K.A.T."/>
            <person name="Beckman K.B."/>
            <person name="Gohl D.M."/>
        </authorList>
    </citation>
    <scope>NUCLEOTIDE SEQUENCE</scope>
    <source>
        <strain evidence="2">Duluth1</strain>
        <tissue evidence="2">Whole animal</tissue>
    </source>
</reference>
<accession>A0A9D4CMP8</accession>
<evidence type="ECO:0000256" key="1">
    <source>
        <dbReference type="SAM" id="MobiDB-lite"/>
    </source>
</evidence>
<name>A0A9D4CMP8_DREPO</name>
<dbReference type="AlphaFoldDB" id="A0A9D4CMP8"/>
<dbReference type="EMBL" id="JAIWYP010000012">
    <property type="protein sequence ID" value="KAH3727327.1"/>
    <property type="molecule type" value="Genomic_DNA"/>
</dbReference>
<keyword evidence="3" id="KW-1185">Reference proteome</keyword>
<evidence type="ECO:0000313" key="3">
    <source>
        <dbReference type="Proteomes" id="UP000828390"/>
    </source>
</evidence>